<comment type="similarity">
    <text evidence="1 2">Belongs to the RNase T2 family.</text>
</comment>
<dbReference type="GO" id="GO:0005576">
    <property type="term" value="C:extracellular region"/>
    <property type="evidence" value="ECO:0007669"/>
    <property type="project" value="TreeGrafter"/>
</dbReference>
<dbReference type="PANTHER" id="PTHR11240:SF22">
    <property type="entry name" value="RIBONUCLEASE T2"/>
    <property type="match status" value="1"/>
</dbReference>
<dbReference type="GO" id="GO:0006401">
    <property type="term" value="P:RNA catabolic process"/>
    <property type="evidence" value="ECO:0007669"/>
    <property type="project" value="TreeGrafter"/>
</dbReference>
<accession>A0A7J7CZ69</accession>
<proteinExistence type="inferred from homology"/>
<dbReference type="Pfam" id="PF00445">
    <property type="entry name" value="Ribonuclease_T2"/>
    <property type="match status" value="1"/>
</dbReference>
<protein>
    <submittedName>
        <fullName evidence="3">Putative Ribonuclease 2</fullName>
    </submittedName>
</protein>
<dbReference type="Proteomes" id="UP000593562">
    <property type="component" value="Unassembled WGS sequence"/>
</dbReference>
<comment type="caution">
    <text evidence="3">The sequence shown here is derived from an EMBL/GenBank/DDBJ whole genome shotgun (WGS) entry which is preliminary data.</text>
</comment>
<dbReference type="GO" id="GO:0033897">
    <property type="term" value="F:ribonuclease T2 activity"/>
    <property type="evidence" value="ECO:0007669"/>
    <property type="project" value="InterPro"/>
</dbReference>
<dbReference type="InParanoid" id="A0A7J7CZ69"/>
<keyword evidence="4" id="KW-1185">Reference proteome</keyword>
<dbReference type="InterPro" id="IPR001568">
    <property type="entry name" value="RNase_T2-like"/>
</dbReference>
<name>A0A7J7CZ69_TRIWF</name>
<evidence type="ECO:0000313" key="3">
    <source>
        <dbReference type="EMBL" id="KAF5739402.1"/>
    </source>
</evidence>
<dbReference type="SUPFAM" id="SSF55895">
    <property type="entry name" value="Ribonuclease Rh-like"/>
    <property type="match status" value="1"/>
</dbReference>
<dbReference type="EMBL" id="JAAARO010000012">
    <property type="protein sequence ID" value="KAF5739402.1"/>
    <property type="molecule type" value="Genomic_DNA"/>
</dbReference>
<dbReference type="AlphaFoldDB" id="A0A7J7CZ69"/>
<evidence type="ECO:0000256" key="2">
    <source>
        <dbReference type="RuleBase" id="RU004328"/>
    </source>
</evidence>
<dbReference type="Gene3D" id="3.90.730.10">
    <property type="entry name" value="Ribonuclease T2-like"/>
    <property type="match status" value="1"/>
</dbReference>
<evidence type="ECO:0000313" key="4">
    <source>
        <dbReference type="Proteomes" id="UP000593562"/>
    </source>
</evidence>
<dbReference type="InterPro" id="IPR036430">
    <property type="entry name" value="RNase_T2-like_sf"/>
</dbReference>
<gene>
    <name evidence="3" type="ORF">HS088_TW12G00607</name>
</gene>
<reference evidence="3 4" key="1">
    <citation type="journal article" date="2020" name="Nat. Commun.">
        <title>Genome of Tripterygium wilfordii and identification of cytochrome P450 involved in triptolide biosynthesis.</title>
        <authorList>
            <person name="Tu L."/>
            <person name="Su P."/>
            <person name="Zhang Z."/>
            <person name="Gao L."/>
            <person name="Wang J."/>
            <person name="Hu T."/>
            <person name="Zhou J."/>
            <person name="Zhang Y."/>
            <person name="Zhao Y."/>
            <person name="Liu Y."/>
            <person name="Song Y."/>
            <person name="Tong Y."/>
            <person name="Lu Y."/>
            <person name="Yang J."/>
            <person name="Xu C."/>
            <person name="Jia M."/>
            <person name="Peters R.J."/>
            <person name="Huang L."/>
            <person name="Gao W."/>
        </authorList>
    </citation>
    <scope>NUCLEOTIDE SEQUENCE [LARGE SCALE GENOMIC DNA]</scope>
    <source>
        <strain evidence="4">cv. XIE 37</strain>
        <tissue evidence="3">Leaf</tissue>
    </source>
</reference>
<dbReference type="PANTHER" id="PTHR11240">
    <property type="entry name" value="RIBONUCLEASE T2"/>
    <property type="match status" value="1"/>
</dbReference>
<organism evidence="3 4">
    <name type="scientific">Tripterygium wilfordii</name>
    <name type="common">Thunder God vine</name>
    <dbReference type="NCBI Taxonomy" id="458696"/>
    <lineage>
        <taxon>Eukaryota</taxon>
        <taxon>Viridiplantae</taxon>
        <taxon>Streptophyta</taxon>
        <taxon>Embryophyta</taxon>
        <taxon>Tracheophyta</taxon>
        <taxon>Spermatophyta</taxon>
        <taxon>Magnoliopsida</taxon>
        <taxon>eudicotyledons</taxon>
        <taxon>Gunneridae</taxon>
        <taxon>Pentapetalae</taxon>
        <taxon>rosids</taxon>
        <taxon>fabids</taxon>
        <taxon>Celastrales</taxon>
        <taxon>Celastraceae</taxon>
        <taxon>Tripterygium</taxon>
    </lineage>
</organism>
<dbReference type="GO" id="GO:0003723">
    <property type="term" value="F:RNA binding"/>
    <property type="evidence" value="ECO:0007669"/>
    <property type="project" value="InterPro"/>
</dbReference>
<dbReference type="FunCoup" id="A0A7J7CZ69">
    <property type="interactions" value="2333"/>
</dbReference>
<sequence>MPDAITKKLLSKIWRDMIEYWPDVAYYHDDSANLDFSKYQWEQHGMCFDNPDNPLHYFKTALRFIKQHDLRGILKGAKIYPNNSKYRGYDIKDAITEALGARPTICCNEDRYGTVQLHEIWVCLHRNGTTRPCQHIFSNCPKAWVRPIKFAAPTNEA</sequence>
<evidence type="ECO:0000256" key="1">
    <source>
        <dbReference type="ARBA" id="ARBA00007469"/>
    </source>
</evidence>